<evidence type="ECO:0000313" key="2">
    <source>
        <dbReference type="Proteomes" id="UP000499080"/>
    </source>
</evidence>
<reference evidence="1 2" key="1">
    <citation type="journal article" date="2019" name="Sci. Rep.">
        <title>Orb-weaving spider Araneus ventricosus genome elucidates the spidroin gene catalogue.</title>
        <authorList>
            <person name="Kono N."/>
            <person name="Nakamura H."/>
            <person name="Ohtoshi R."/>
            <person name="Moran D.A.P."/>
            <person name="Shinohara A."/>
            <person name="Yoshida Y."/>
            <person name="Fujiwara M."/>
            <person name="Mori M."/>
            <person name="Tomita M."/>
            <person name="Arakawa K."/>
        </authorList>
    </citation>
    <scope>NUCLEOTIDE SEQUENCE [LARGE SCALE GENOMIC DNA]</scope>
</reference>
<sequence length="110" mass="13192">MEFGKIVNRDGALHYTVEVQGTLVRRHVDQIRPVDDQVQNNDFVPNLNRRFSATDVRENNSNFSMLRHLRIFLHESNKKNRVLLPHQQCHQLIFRLRTHHPQMFSRIVLR</sequence>
<comment type="caution">
    <text evidence="1">The sequence shown here is derived from an EMBL/GenBank/DDBJ whole genome shotgun (WGS) entry which is preliminary data.</text>
</comment>
<organism evidence="1 2">
    <name type="scientific">Araneus ventricosus</name>
    <name type="common">Orbweaver spider</name>
    <name type="synonym">Epeira ventricosa</name>
    <dbReference type="NCBI Taxonomy" id="182803"/>
    <lineage>
        <taxon>Eukaryota</taxon>
        <taxon>Metazoa</taxon>
        <taxon>Ecdysozoa</taxon>
        <taxon>Arthropoda</taxon>
        <taxon>Chelicerata</taxon>
        <taxon>Arachnida</taxon>
        <taxon>Araneae</taxon>
        <taxon>Araneomorphae</taxon>
        <taxon>Entelegynae</taxon>
        <taxon>Araneoidea</taxon>
        <taxon>Araneidae</taxon>
        <taxon>Araneus</taxon>
    </lineage>
</organism>
<keyword evidence="2" id="KW-1185">Reference proteome</keyword>
<dbReference type="Proteomes" id="UP000499080">
    <property type="component" value="Unassembled WGS sequence"/>
</dbReference>
<accession>A0A4Y2NXB5</accession>
<evidence type="ECO:0000313" key="1">
    <source>
        <dbReference type="EMBL" id="GBN42617.1"/>
    </source>
</evidence>
<proteinExistence type="predicted"/>
<dbReference type="AlphaFoldDB" id="A0A4Y2NXB5"/>
<dbReference type="EMBL" id="BGPR01009839">
    <property type="protein sequence ID" value="GBN42617.1"/>
    <property type="molecule type" value="Genomic_DNA"/>
</dbReference>
<protein>
    <submittedName>
        <fullName evidence="1">Uncharacterized protein</fullName>
    </submittedName>
</protein>
<name>A0A4Y2NXB5_ARAVE</name>
<gene>
    <name evidence="1" type="ORF">AVEN_91879_1</name>
</gene>